<evidence type="ECO:0000313" key="5">
    <source>
        <dbReference type="Proteomes" id="UP000325372"/>
    </source>
</evidence>
<feature type="chain" id="PRO_5024361850" description="Peptidase S74 domain-containing protein" evidence="2">
    <location>
        <begin position="26"/>
        <end position="459"/>
    </location>
</feature>
<dbReference type="Pfam" id="PF13884">
    <property type="entry name" value="Peptidase_S74"/>
    <property type="match status" value="1"/>
</dbReference>
<dbReference type="InterPro" id="IPR011049">
    <property type="entry name" value="Serralysin-like_metalloprot_C"/>
</dbReference>
<dbReference type="CDD" id="cd12820">
    <property type="entry name" value="LbR_YadA-like"/>
    <property type="match status" value="1"/>
</dbReference>
<organism evidence="4 5">
    <name type="scientific">Marinihelvus fidelis</name>
    <dbReference type="NCBI Taxonomy" id="2613842"/>
    <lineage>
        <taxon>Bacteria</taxon>
        <taxon>Pseudomonadati</taxon>
        <taxon>Pseudomonadota</taxon>
        <taxon>Gammaproteobacteria</taxon>
        <taxon>Chromatiales</taxon>
        <taxon>Wenzhouxiangellaceae</taxon>
        <taxon>Marinihelvus</taxon>
    </lineage>
</organism>
<feature type="signal peptide" evidence="2">
    <location>
        <begin position="1"/>
        <end position="25"/>
    </location>
</feature>
<dbReference type="EMBL" id="VYXP01000011">
    <property type="protein sequence ID" value="KAA9129772.1"/>
    <property type="molecule type" value="Genomic_DNA"/>
</dbReference>
<dbReference type="SUPFAM" id="SSF101967">
    <property type="entry name" value="Adhesin YadA, collagen-binding domain"/>
    <property type="match status" value="1"/>
</dbReference>
<dbReference type="RefSeq" id="WP_150865149.1">
    <property type="nucleotide sequence ID" value="NZ_VYXP01000011.1"/>
</dbReference>
<gene>
    <name evidence="4" type="ORF">F3N42_14040</name>
</gene>
<evidence type="ECO:0000259" key="3">
    <source>
        <dbReference type="PROSITE" id="PS51688"/>
    </source>
</evidence>
<evidence type="ECO:0000313" key="4">
    <source>
        <dbReference type="EMBL" id="KAA9129772.1"/>
    </source>
</evidence>
<evidence type="ECO:0000256" key="2">
    <source>
        <dbReference type="SAM" id="SignalP"/>
    </source>
</evidence>
<reference evidence="4 5" key="1">
    <citation type="submission" date="2019-09" db="EMBL/GenBank/DDBJ databases">
        <title>Wenzhouxiangella sp. Genome sequencing and assembly.</title>
        <authorList>
            <person name="Zhang R."/>
        </authorList>
    </citation>
    <scope>NUCLEOTIDE SEQUENCE [LARGE SCALE GENOMIC DNA]</scope>
    <source>
        <strain evidence="4 5">W260</strain>
    </source>
</reference>
<comment type="caution">
    <text evidence="4">The sequence shown here is derived from an EMBL/GenBank/DDBJ whole genome shotgun (WGS) entry which is preliminary data.</text>
</comment>
<feature type="coiled-coil region" evidence="1">
    <location>
        <begin position="408"/>
        <end position="435"/>
    </location>
</feature>
<accession>A0A5N0T4J0</accession>
<keyword evidence="1" id="KW-0175">Coiled coil</keyword>
<dbReference type="PROSITE" id="PS51688">
    <property type="entry name" value="ICA"/>
    <property type="match status" value="1"/>
</dbReference>
<dbReference type="GO" id="GO:0019867">
    <property type="term" value="C:outer membrane"/>
    <property type="evidence" value="ECO:0007669"/>
    <property type="project" value="InterPro"/>
</dbReference>
<dbReference type="Gene3D" id="2.150.10.10">
    <property type="entry name" value="Serralysin-like metalloprotease, C-terminal"/>
    <property type="match status" value="1"/>
</dbReference>
<proteinExistence type="predicted"/>
<dbReference type="AlphaFoldDB" id="A0A5N0T4J0"/>
<sequence>MNTTSRFCCVLLTAAFLLPAFNAWAVNLIGNDLYLDDATPAVTFNDTDAANSYEYVILGEAAFFKISEGATSIFNHDTNGQSTAVGYNASSAGDYSTALGNGASSGGISSIALGYGASSGGNLSTALGDSASSDGSHSTALGFSASSGGLGSGALGVYATSGGGQSTALGNSASSAGTNSTALGYGASSAGAYSTAIGYKASAPNPDTIILGEIPSVNYGLNYTAVANGTTDPLAPLHIFRDDGTASVLVVENSADQGPRTLFEIENNGNPEFRMTNTAMGNSWVFSAGLRFVVKNNQGDWVMRVTDTGKLEIGGTLLEMSDREQKHAIVPLDSDVVLEKLVQVPITEWAYRDESADQRHIGPMAQDFHAAFGLASGEKAISARDMAGVNMAAIQALADRNRWLELRYERQVSRNDELEARIAELESDADRVDALQARIAVMERLVPNANLVLTQGEAP</sequence>
<dbReference type="InterPro" id="IPR030392">
    <property type="entry name" value="S74_ICA"/>
</dbReference>
<dbReference type="InterPro" id="IPR008640">
    <property type="entry name" value="Adhesin_Head_dom"/>
</dbReference>
<keyword evidence="5" id="KW-1185">Reference proteome</keyword>
<dbReference type="Pfam" id="PF05658">
    <property type="entry name" value="YadA_head"/>
    <property type="match status" value="3"/>
</dbReference>
<evidence type="ECO:0000256" key="1">
    <source>
        <dbReference type="SAM" id="Coils"/>
    </source>
</evidence>
<feature type="domain" description="Peptidase S74" evidence="3">
    <location>
        <begin position="321"/>
        <end position="439"/>
    </location>
</feature>
<keyword evidence="2" id="KW-0732">Signal</keyword>
<protein>
    <recommendedName>
        <fullName evidence="3">Peptidase S74 domain-containing protein</fullName>
    </recommendedName>
</protein>
<name>A0A5N0T4J0_9GAMM</name>
<dbReference type="Proteomes" id="UP000325372">
    <property type="component" value="Unassembled WGS sequence"/>
</dbReference>